<dbReference type="Gene3D" id="1.10.238.10">
    <property type="entry name" value="EF-hand"/>
    <property type="match status" value="1"/>
</dbReference>
<evidence type="ECO:0000256" key="4">
    <source>
        <dbReference type="ARBA" id="ARBA00022837"/>
    </source>
</evidence>
<keyword evidence="7" id="KW-0807">Transducer</keyword>
<feature type="binding site" evidence="11">
    <location>
        <position position="331"/>
    </location>
    <ligand>
        <name>Ca(2+)</name>
        <dbReference type="ChEBI" id="CHEBI:29108"/>
    </ligand>
</feature>
<evidence type="ECO:0000256" key="9">
    <source>
        <dbReference type="ARBA" id="ARBA00023726"/>
    </source>
</evidence>
<name>A0A6I9XSZ5_9SAUR</name>
<evidence type="ECO:0000256" key="13">
    <source>
        <dbReference type="SAM" id="Coils"/>
    </source>
</evidence>
<feature type="compositionally biased region" description="Basic and acidic residues" evidence="14">
    <location>
        <begin position="968"/>
        <end position="982"/>
    </location>
</feature>
<dbReference type="GO" id="GO:0016042">
    <property type="term" value="P:lipid catabolic process"/>
    <property type="evidence" value="ECO:0007669"/>
    <property type="project" value="UniProtKB-KW"/>
</dbReference>
<dbReference type="FunFam" id="2.60.40.150:FF:000008">
    <property type="entry name" value="1-phosphatidylinositol 4,5-bisphosphate phosphodiesterase"/>
    <property type="match status" value="1"/>
</dbReference>
<dbReference type="Gene3D" id="2.30.29.240">
    <property type="match status" value="1"/>
</dbReference>
<dbReference type="GO" id="GO:0051209">
    <property type="term" value="P:release of sequestered calcium ion into cytosol"/>
    <property type="evidence" value="ECO:0007669"/>
    <property type="project" value="TreeGrafter"/>
</dbReference>
<evidence type="ECO:0000313" key="17">
    <source>
        <dbReference type="Proteomes" id="UP000504617"/>
    </source>
</evidence>
<gene>
    <name evidence="18" type="primary">PLCB4</name>
</gene>
<accession>A0A6I9XSZ5</accession>
<dbReference type="CDD" id="cd08591">
    <property type="entry name" value="PI-PLCc_beta"/>
    <property type="match status" value="1"/>
</dbReference>
<dbReference type="Pfam" id="PF00387">
    <property type="entry name" value="PI-PLC-Y"/>
    <property type="match status" value="1"/>
</dbReference>
<evidence type="ECO:0000259" key="15">
    <source>
        <dbReference type="PROSITE" id="PS50004"/>
    </source>
</evidence>
<dbReference type="FunFam" id="3.20.20.190:FF:000084">
    <property type="match status" value="1"/>
</dbReference>
<dbReference type="InterPro" id="IPR011992">
    <property type="entry name" value="EF-hand-dom_pair"/>
</dbReference>
<dbReference type="KEGG" id="tsr:106542534"/>
<dbReference type="PROSITE" id="PS50007">
    <property type="entry name" value="PIPLC_X_DOMAIN"/>
    <property type="match status" value="1"/>
</dbReference>
<dbReference type="SMART" id="SM00148">
    <property type="entry name" value="PLCXc"/>
    <property type="match status" value="1"/>
</dbReference>
<keyword evidence="5 12" id="KW-0442">Lipid degradation</keyword>
<dbReference type="GO" id="GO:0046488">
    <property type="term" value="P:phosphatidylinositol metabolic process"/>
    <property type="evidence" value="ECO:0007669"/>
    <property type="project" value="TreeGrafter"/>
</dbReference>
<evidence type="ECO:0000256" key="6">
    <source>
        <dbReference type="ARBA" id="ARBA00023098"/>
    </source>
</evidence>
<dbReference type="FunFam" id="1.20.1230.10:FF:000002">
    <property type="entry name" value="1-phosphatidylinositol 4,5-bisphosphate phosphodiesterase"/>
    <property type="match status" value="1"/>
</dbReference>
<dbReference type="SUPFAM" id="SSF51695">
    <property type="entry name" value="PLC-like phosphodiesterases"/>
    <property type="match status" value="1"/>
</dbReference>
<dbReference type="InterPro" id="IPR001711">
    <property type="entry name" value="PLipase_C_Pinositol-sp_Y"/>
</dbReference>
<dbReference type="InterPro" id="IPR016280">
    <property type="entry name" value="PLC-beta"/>
</dbReference>
<keyword evidence="17" id="KW-1185">Reference proteome</keyword>
<sequence length="1044" mass="119698">MAKPYEFNWQKPVPSFLQDGAIFDRYEEESSVFEPGCLFKVDEFGFFLSWKSEGKEGQVLECSLINSIRFGAVPKDPKILAALEAVSKAENELEGRIVCVCSGTDLVNLNFTYMVAESTEDAKQWIDGLRSIIGNFRANNVCPTTCLKKHWMKLAFLTNTNGKIPVRRRKHQRDPRLNEILFPFFDPKRAMQIIETYEPDEDLKNKGVMSSDGFCRYLMSDENAPVFLDRLELYQEMEQPLAHYFISSSHNTYLTGRQFGGKSSVEMYRQVLLAGCRCIELDCWDGKGEDQEPIITHGKAMCTDILFKDVIQAIKETAFATSEYPVILSFENHCSKYQQYKMSKYCEDIFGDLLLKQPLETHPVRVFQLLCLSILEEMFGNMMLPLLSNHSHLNPEMLPPMDVFISIHFQGVITADDEQAWMASYKYVGATTNIHPYLSTLINYAQPVKFQGFSVAEERNIHYNMSSFNESVGLGYLKTHAIEFVNYNKRQMSRIYPKGGRVDSSNYMPQIFWNAGCQMVSLNYQTPDLAMQLNLGKFEYNGSCGYLLKPDFMRRPDRTFDPFSETPVDGVIAATCSVQVISGQFLSDKKIGTYVEVDMYGLPTDTIRKEFRTRMVMNNGLNPVYNEECFVFRKVILPDLAVLRIAVYDDNNKLIGQRILPLDGLQAGYRHISLRNEGNKPLSLPTVFCNIVLKTYVPDGFGDIVDALSDPKKFLSVMEKRADQMRAMGIETSDIADVPNDTSKNDKKGKINNAKANVTPQTSSEVRSNPISSTGPGTEIKKGIDLIPQIKIEDLKQMKAYIKHLKKQQKELTALKKRHAKEHSVMQKLHCTQVDKMVAQYDKEKLSYEKLLEKAIKKKGGNNCLEMKKETESKVQMLTSDHKSKVKEIVAQHTKEWSEMINTHSAEEQEMRDLHLSQQCELLKKLLINVHEQQTQQLKLSQDRESKEMRANQAKISMENSKAISQDKSIKNKAERERRVRELNSSNTKKFLEERKRLAMKQSKEMDQLKKVQLEHVEILEKQNEQLLKSCHAVSQFQGRIYVP</sequence>
<dbReference type="CTD" id="5332"/>
<dbReference type="PROSITE" id="PS50008">
    <property type="entry name" value="PIPLC_Y_DOMAIN"/>
    <property type="match status" value="1"/>
</dbReference>
<dbReference type="Gene3D" id="1.20.1230.10">
    <property type="entry name" value="Phospholipase C beta, distal C-terminal domain"/>
    <property type="match status" value="1"/>
</dbReference>
<comment type="catalytic activity">
    <reaction evidence="8">
        <text>a 1,2-diacyl-sn-glycero-3-phospho-(1D-myo-inositol-4,5-bisphosphate) + H2O = 1D-myo-inositol 1,4,5-trisphosphate + a 1,2-diacyl-sn-glycerol + H(+)</text>
        <dbReference type="Rhea" id="RHEA:33179"/>
        <dbReference type="ChEBI" id="CHEBI:15377"/>
        <dbReference type="ChEBI" id="CHEBI:15378"/>
        <dbReference type="ChEBI" id="CHEBI:17815"/>
        <dbReference type="ChEBI" id="CHEBI:58456"/>
        <dbReference type="ChEBI" id="CHEBI:203600"/>
        <dbReference type="EC" id="3.1.4.11"/>
    </reaction>
    <physiologicalReaction direction="left-to-right" evidence="8">
        <dbReference type="Rhea" id="RHEA:33180"/>
    </physiologicalReaction>
</comment>
<feature type="coiled-coil region" evidence="13">
    <location>
        <begin position="795"/>
        <end position="858"/>
    </location>
</feature>
<dbReference type="InterPro" id="IPR042531">
    <property type="entry name" value="PLC-beta_C_sf"/>
</dbReference>
<dbReference type="GO" id="GO:0004435">
    <property type="term" value="F:phosphatidylinositol-4,5-bisphosphate phospholipase C activity"/>
    <property type="evidence" value="ECO:0007669"/>
    <property type="project" value="UniProtKB-EC"/>
</dbReference>
<feature type="domain" description="C2" evidence="15">
    <location>
        <begin position="557"/>
        <end position="682"/>
    </location>
</feature>
<dbReference type="EC" id="3.1.4.11" evidence="1 12"/>
<dbReference type="Pfam" id="PF17787">
    <property type="entry name" value="PH_14"/>
    <property type="match status" value="1"/>
</dbReference>
<dbReference type="PIRSF" id="PIRSF000956">
    <property type="entry name" value="PLC-beta"/>
    <property type="match status" value="1"/>
</dbReference>
<evidence type="ECO:0000259" key="16">
    <source>
        <dbReference type="PROSITE" id="PS50008"/>
    </source>
</evidence>
<feature type="binding site" evidence="11">
    <location>
        <position position="251"/>
    </location>
    <ligand>
        <name>Ca(2+)</name>
        <dbReference type="ChEBI" id="CHEBI:29108"/>
    </ligand>
</feature>
<dbReference type="PRINTS" id="PR00390">
    <property type="entry name" value="PHPHLIPASEC"/>
</dbReference>
<dbReference type="OrthoDB" id="269822at2759"/>
<dbReference type="AlphaFoldDB" id="A0A6I9XSZ5"/>
<dbReference type="InterPro" id="IPR015359">
    <property type="entry name" value="PLC_EF-hand-like"/>
</dbReference>
<dbReference type="RefSeq" id="XP_013913793.1">
    <property type="nucleotide sequence ID" value="XM_014058318.1"/>
</dbReference>
<proteinExistence type="predicted"/>
<evidence type="ECO:0000256" key="14">
    <source>
        <dbReference type="SAM" id="MobiDB-lite"/>
    </source>
</evidence>
<dbReference type="PANTHER" id="PTHR10336">
    <property type="entry name" value="PHOSPHOINOSITIDE-SPECIFIC PHOSPHOLIPASE C FAMILY PROTEIN"/>
    <property type="match status" value="1"/>
</dbReference>
<dbReference type="SUPFAM" id="SSF50729">
    <property type="entry name" value="PH domain-like"/>
    <property type="match status" value="1"/>
</dbReference>
<dbReference type="Gene3D" id="2.60.40.150">
    <property type="entry name" value="C2 domain"/>
    <property type="match status" value="1"/>
</dbReference>
<dbReference type="GO" id="GO:0048015">
    <property type="term" value="P:phosphatidylinositol-mediated signaling"/>
    <property type="evidence" value="ECO:0007669"/>
    <property type="project" value="TreeGrafter"/>
</dbReference>
<keyword evidence="11" id="KW-0479">Metal-binding</keyword>
<feature type="region of interest" description="Disordered" evidence="14">
    <location>
        <begin position="960"/>
        <end position="983"/>
    </location>
</feature>
<dbReference type="InterPro" id="IPR014815">
    <property type="entry name" value="PLC-beta_C"/>
</dbReference>
<dbReference type="Gene3D" id="3.20.20.190">
    <property type="entry name" value="Phosphatidylinositol (PI) phosphodiesterase"/>
    <property type="match status" value="1"/>
</dbReference>
<comment type="catalytic activity">
    <reaction evidence="9">
        <text>a 1,2-diacyl-sn-glycero-3-phospho-(1D-myo-inositol) + H2O = 1D-myo-inositol 1-phosphate + a 1,2-diacyl-sn-glycerol + H(+)</text>
        <dbReference type="Rhea" id="RHEA:43484"/>
        <dbReference type="ChEBI" id="CHEBI:15377"/>
        <dbReference type="ChEBI" id="CHEBI:15378"/>
        <dbReference type="ChEBI" id="CHEBI:17815"/>
        <dbReference type="ChEBI" id="CHEBI:57880"/>
        <dbReference type="ChEBI" id="CHEBI:58433"/>
    </reaction>
    <physiologicalReaction direction="left-to-right" evidence="9">
        <dbReference type="Rhea" id="RHEA:43485"/>
    </physiologicalReaction>
</comment>
<reference evidence="18" key="1">
    <citation type="submission" date="2025-08" db="UniProtKB">
        <authorList>
            <consortium name="RefSeq"/>
        </authorList>
    </citation>
    <scope>IDENTIFICATION</scope>
</reference>
<dbReference type="SUPFAM" id="SSF47473">
    <property type="entry name" value="EF-hand"/>
    <property type="match status" value="1"/>
</dbReference>
<evidence type="ECO:0000256" key="11">
    <source>
        <dbReference type="PIRSR" id="PIRSR000956-2"/>
    </source>
</evidence>
<dbReference type="CDD" id="cd13361">
    <property type="entry name" value="PH_PLC_beta"/>
    <property type="match status" value="1"/>
</dbReference>
<dbReference type="InterPro" id="IPR000008">
    <property type="entry name" value="C2_dom"/>
</dbReference>
<dbReference type="SMART" id="SM00239">
    <property type="entry name" value="C2"/>
    <property type="match status" value="1"/>
</dbReference>
<feature type="binding site" evidence="11">
    <location>
        <position position="280"/>
    </location>
    <ligand>
        <name>Ca(2+)</name>
        <dbReference type="ChEBI" id="CHEBI:29108"/>
    </ligand>
</feature>
<feature type="binding site" evidence="11">
    <location>
        <position position="282"/>
    </location>
    <ligand>
        <name>Ca(2+)</name>
        <dbReference type="ChEBI" id="CHEBI:29108"/>
    </ligand>
</feature>
<dbReference type="PROSITE" id="PS50004">
    <property type="entry name" value="C2"/>
    <property type="match status" value="1"/>
</dbReference>
<keyword evidence="4 11" id="KW-0106">Calcium</keyword>
<dbReference type="InterPro" id="IPR017946">
    <property type="entry name" value="PLC-like_Pdiesterase_TIM-brl"/>
</dbReference>
<feature type="region of interest" description="Disordered" evidence="14">
    <location>
        <begin position="735"/>
        <end position="777"/>
    </location>
</feature>
<dbReference type="SUPFAM" id="SSF49562">
    <property type="entry name" value="C2 domain (Calcium/lipid-binding domain, CaLB)"/>
    <property type="match status" value="1"/>
</dbReference>
<dbReference type="InterPro" id="IPR000909">
    <property type="entry name" value="PLipase_C_PInositol-sp_X_dom"/>
</dbReference>
<evidence type="ECO:0000256" key="8">
    <source>
        <dbReference type="ARBA" id="ARBA00023674"/>
    </source>
</evidence>
<dbReference type="InterPro" id="IPR001192">
    <property type="entry name" value="PI-PLC_fam"/>
</dbReference>
<protein>
    <recommendedName>
        <fullName evidence="1 12">Phosphoinositide phospholipase C</fullName>
        <ecNumber evidence="1 12">3.1.4.11</ecNumber>
    </recommendedName>
</protein>
<dbReference type="Proteomes" id="UP000504617">
    <property type="component" value="Unplaced"/>
</dbReference>
<evidence type="ECO:0000256" key="2">
    <source>
        <dbReference type="ARBA" id="ARBA00022553"/>
    </source>
</evidence>
<keyword evidence="2" id="KW-0597">Phosphoprotein</keyword>
<dbReference type="InterPro" id="IPR037862">
    <property type="entry name" value="PLC-beta_PH"/>
</dbReference>
<dbReference type="SUPFAM" id="SSF69989">
    <property type="entry name" value="C-terminal domain of PLC-beta"/>
    <property type="match status" value="1"/>
</dbReference>
<feature type="active site" evidence="10">
    <location>
        <position position="250"/>
    </location>
</feature>
<dbReference type="Pfam" id="PF08703">
    <property type="entry name" value="PLC-beta_C"/>
    <property type="match status" value="1"/>
</dbReference>
<evidence type="ECO:0000313" key="18">
    <source>
        <dbReference type="RefSeq" id="XP_013913793.1"/>
    </source>
</evidence>
<dbReference type="InterPro" id="IPR035892">
    <property type="entry name" value="C2_domain_sf"/>
</dbReference>
<evidence type="ECO:0000256" key="10">
    <source>
        <dbReference type="PIRSR" id="PIRSR000956-1"/>
    </source>
</evidence>
<dbReference type="PANTHER" id="PTHR10336:SF36">
    <property type="entry name" value="1-PHOSPHATIDYLINOSITOL 4,5-BISPHOSPHATE PHOSPHODIESTERASE BETA-4"/>
    <property type="match status" value="1"/>
</dbReference>
<dbReference type="SMART" id="SM00149">
    <property type="entry name" value="PLCYc"/>
    <property type="match status" value="1"/>
</dbReference>
<dbReference type="GeneID" id="106542534"/>
<keyword evidence="6 12" id="KW-0443">Lipid metabolism</keyword>
<dbReference type="GO" id="GO:0005509">
    <property type="term" value="F:calcium ion binding"/>
    <property type="evidence" value="ECO:0007669"/>
    <property type="project" value="InterPro"/>
</dbReference>
<dbReference type="Pfam" id="PF09279">
    <property type="entry name" value="EF-hand_like"/>
    <property type="match status" value="1"/>
</dbReference>
<keyword evidence="13" id="KW-0175">Coiled coil</keyword>
<dbReference type="Pfam" id="PF00168">
    <property type="entry name" value="C2"/>
    <property type="match status" value="1"/>
</dbReference>
<dbReference type="CDD" id="cd00275">
    <property type="entry name" value="C2_PLC_like"/>
    <property type="match status" value="1"/>
</dbReference>
<comment type="cofactor">
    <cofactor evidence="11">
        <name>Ca(2+)</name>
        <dbReference type="ChEBI" id="CHEBI:29108"/>
    </cofactor>
    <text evidence="11">Binds 1 Ca(2+) ion per subunit.</text>
</comment>
<evidence type="ECO:0000256" key="5">
    <source>
        <dbReference type="ARBA" id="ARBA00022963"/>
    </source>
</evidence>
<dbReference type="Pfam" id="PF00388">
    <property type="entry name" value="PI-PLC-X"/>
    <property type="match status" value="1"/>
</dbReference>
<feature type="domain" description="PI-PLC Y-box" evidence="16">
    <location>
        <begin position="438"/>
        <end position="554"/>
    </location>
</feature>
<feature type="compositionally biased region" description="Polar residues" evidence="14">
    <location>
        <begin position="754"/>
        <end position="776"/>
    </location>
</feature>
<organism evidence="17 18">
    <name type="scientific">Thamnophis sirtalis</name>
    <dbReference type="NCBI Taxonomy" id="35019"/>
    <lineage>
        <taxon>Eukaryota</taxon>
        <taxon>Metazoa</taxon>
        <taxon>Chordata</taxon>
        <taxon>Craniata</taxon>
        <taxon>Vertebrata</taxon>
        <taxon>Euteleostomi</taxon>
        <taxon>Lepidosauria</taxon>
        <taxon>Squamata</taxon>
        <taxon>Bifurcata</taxon>
        <taxon>Unidentata</taxon>
        <taxon>Episquamata</taxon>
        <taxon>Toxicofera</taxon>
        <taxon>Serpentes</taxon>
        <taxon>Colubroidea</taxon>
        <taxon>Colubridae</taxon>
        <taxon>Natricinae</taxon>
        <taxon>Thamnophis</taxon>
    </lineage>
</organism>
<evidence type="ECO:0000256" key="3">
    <source>
        <dbReference type="ARBA" id="ARBA00022801"/>
    </source>
</evidence>
<feature type="active site" evidence="10">
    <location>
        <position position="297"/>
    </location>
</feature>
<evidence type="ECO:0000256" key="1">
    <source>
        <dbReference type="ARBA" id="ARBA00012368"/>
    </source>
</evidence>
<evidence type="ECO:0000256" key="7">
    <source>
        <dbReference type="ARBA" id="ARBA00023224"/>
    </source>
</evidence>
<keyword evidence="3 12" id="KW-0378">Hydrolase</keyword>
<evidence type="ECO:0000256" key="12">
    <source>
        <dbReference type="RuleBase" id="RU361133"/>
    </source>
</evidence>